<gene>
    <name evidence="2" type="ORF">NEF87_001911</name>
</gene>
<evidence type="ECO:0000313" key="2">
    <source>
        <dbReference type="EMBL" id="UYP45626.1"/>
    </source>
</evidence>
<sequence length="138" mass="15971">MNNQEDSTQFLQGFLKVSGILEIFFGIVIIFIGRIMHQLNLPFLPFWHLSFGLSLATMGILLYISGRDLQRYQIIPYISCGYRLILAGFQTYTAITVVEIRIFMILGAIFDIVSPLFILYLLGKNNFLQNEQEKRKKK</sequence>
<feature type="transmembrane region" description="Helical" evidence="1">
    <location>
        <begin position="75"/>
        <end position="95"/>
    </location>
</feature>
<feature type="transmembrane region" description="Helical" evidence="1">
    <location>
        <begin position="43"/>
        <end position="63"/>
    </location>
</feature>
<evidence type="ECO:0000256" key="1">
    <source>
        <dbReference type="SAM" id="Phobius"/>
    </source>
</evidence>
<proteinExistence type="predicted"/>
<protein>
    <submittedName>
        <fullName evidence="2">Uncharacterized protein</fullName>
    </submittedName>
</protein>
<evidence type="ECO:0000313" key="3">
    <source>
        <dbReference type="Proteomes" id="UP001208689"/>
    </source>
</evidence>
<keyword evidence="3" id="KW-1185">Reference proteome</keyword>
<feature type="transmembrane region" description="Helical" evidence="1">
    <location>
        <begin position="101"/>
        <end position="122"/>
    </location>
</feature>
<keyword evidence="1" id="KW-0812">Transmembrane</keyword>
<name>A0ABY6HQ33_9ARCH</name>
<keyword evidence="1" id="KW-1133">Transmembrane helix</keyword>
<accession>A0ABY6HQ33</accession>
<feature type="transmembrane region" description="Helical" evidence="1">
    <location>
        <begin position="20"/>
        <end position="37"/>
    </location>
</feature>
<dbReference type="EMBL" id="CP104013">
    <property type="protein sequence ID" value="UYP45626.1"/>
    <property type="molecule type" value="Genomic_DNA"/>
</dbReference>
<dbReference type="Proteomes" id="UP001208689">
    <property type="component" value="Chromosome"/>
</dbReference>
<organism evidence="2 3">
    <name type="scientific">Candidatus Lokiarchaeum ossiferum</name>
    <dbReference type="NCBI Taxonomy" id="2951803"/>
    <lineage>
        <taxon>Archaea</taxon>
        <taxon>Promethearchaeati</taxon>
        <taxon>Promethearchaeota</taxon>
        <taxon>Promethearchaeia</taxon>
        <taxon>Promethearchaeales</taxon>
        <taxon>Promethearchaeaceae</taxon>
        <taxon>Candidatus Lokiarchaeum</taxon>
    </lineage>
</organism>
<keyword evidence="1" id="KW-0472">Membrane</keyword>
<reference evidence="2" key="1">
    <citation type="submission" date="2022-09" db="EMBL/GenBank/DDBJ databases">
        <title>Actin cytoskeleton and complex cell architecture in an #Asgard archaeon.</title>
        <authorList>
            <person name="Ponce Toledo R.I."/>
            <person name="Schleper C."/>
            <person name="Rodrigues Oliveira T."/>
            <person name="Wollweber F."/>
            <person name="Xu J."/>
            <person name="Rittmann S."/>
            <person name="Klingl A."/>
            <person name="Pilhofer M."/>
        </authorList>
    </citation>
    <scope>NUCLEOTIDE SEQUENCE</scope>
    <source>
        <strain evidence="2">B-35</strain>
    </source>
</reference>